<dbReference type="Pfam" id="PF02699">
    <property type="entry name" value="YajC"/>
    <property type="match status" value="1"/>
</dbReference>
<evidence type="ECO:0000256" key="8">
    <source>
        <dbReference type="ARBA" id="ARBA00022989"/>
    </source>
</evidence>
<dbReference type="PANTHER" id="PTHR33909:SF1">
    <property type="entry name" value="SEC TRANSLOCON ACCESSORY COMPLEX SUBUNIT YAJC"/>
    <property type="match status" value="1"/>
</dbReference>
<comment type="subcellular location">
    <subcellularLocation>
        <location evidence="1">Cell membrane</location>
        <topology evidence="1">Single-pass membrane protein</topology>
    </subcellularLocation>
</comment>
<keyword evidence="10 11" id="KW-0472">Membrane</keyword>
<dbReference type="InterPro" id="IPR003849">
    <property type="entry name" value="Preprotein_translocase_YajC"/>
</dbReference>
<keyword evidence="5" id="KW-1003">Cell membrane</keyword>
<evidence type="ECO:0000256" key="2">
    <source>
        <dbReference type="ARBA" id="ARBA00006742"/>
    </source>
</evidence>
<feature type="transmembrane region" description="Helical" evidence="11">
    <location>
        <begin position="25"/>
        <end position="44"/>
    </location>
</feature>
<evidence type="ECO:0000256" key="1">
    <source>
        <dbReference type="ARBA" id="ARBA00004162"/>
    </source>
</evidence>
<gene>
    <name evidence="12" type="primary">yajC</name>
    <name evidence="12" type="ORF">IAC04_01810</name>
</gene>
<dbReference type="AlphaFoldDB" id="A0A9D2KAE6"/>
<evidence type="ECO:0000313" key="12">
    <source>
        <dbReference type="EMBL" id="HIZ85207.1"/>
    </source>
</evidence>
<dbReference type="EMBL" id="DXAW01000035">
    <property type="protein sequence ID" value="HIZ85207.1"/>
    <property type="molecule type" value="Genomic_DNA"/>
</dbReference>
<evidence type="ECO:0000256" key="6">
    <source>
        <dbReference type="ARBA" id="ARBA00022692"/>
    </source>
</evidence>
<organism evidence="12 13">
    <name type="scientific">Candidatus Coprenecus stercoravium</name>
    <dbReference type="NCBI Taxonomy" id="2840735"/>
    <lineage>
        <taxon>Bacteria</taxon>
        <taxon>Pseudomonadati</taxon>
        <taxon>Bacteroidota</taxon>
        <taxon>Bacteroidia</taxon>
        <taxon>Bacteroidales</taxon>
        <taxon>Rikenellaceae</taxon>
        <taxon>Rikenellaceae incertae sedis</taxon>
        <taxon>Candidatus Coprenecus</taxon>
    </lineage>
</organism>
<reference evidence="12" key="1">
    <citation type="journal article" date="2021" name="PeerJ">
        <title>Extensive microbial diversity within the chicken gut microbiome revealed by metagenomics and culture.</title>
        <authorList>
            <person name="Gilroy R."/>
            <person name="Ravi A."/>
            <person name="Getino M."/>
            <person name="Pursley I."/>
            <person name="Horton D.L."/>
            <person name="Alikhan N.F."/>
            <person name="Baker D."/>
            <person name="Gharbi K."/>
            <person name="Hall N."/>
            <person name="Watson M."/>
            <person name="Adriaenssens E.M."/>
            <person name="Foster-Nyarko E."/>
            <person name="Jarju S."/>
            <person name="Secka A."/>
            <person name="Antonio M."/>
            <person name="Oren A."/>
            <person name="Chaudhuri R.R."/>
            <person name="La Ragione R."/>
            <person name="Hildebrand F."/>
            <person name="Pallen M.J."/>
        </authorList>
    </citation>
    <scope>NUCLEOTIDE SEQUENCE</scope>
    <source>
        <strain evidence="12">Gambia16-554</strain>
    </source>
</reference>
<dbReference type="GO" id="GO:0015031">
    <property type="term" value="P:protein transport"/>
    <property type="evidence" value="ECO:0007669"/>
    <property type="project" value="UniProtKB-KW"/>
</dbReference>
<evidence type="ECO:0000313" key="13">
    <source>
        <dbReference type="Proteomes" id="UP000824115"/>
    </source>
</evidence>
<comment type="similarity">
    <text evidence="2">Belongs to the YajC family.</text>
</comment>
<keyword evidence="6 11" id="KW-0812">Transmembrane</keyword>
<dbReference type="PANTHER" id="PTHR33909">
    <property type="entry name" value="SEC TRANSLOCON ACCESSORY COMPLEX SUBUNIT YAJC"/>
    <property type="match status" value="1"/>
</dbReference>
<keyword evidence="9" id="KW-0811">Translocation</keyword>
<dbReference type="SMART" id="SM01323">
    <property type="entry name" value="YajC"/>
    <property type="match status" value="1"/>
</dbReference>
<dbReference type="GO" id="GO:0005886">
    <property type="term" value="C:plasma membrane"/>
    <property type="evidence" value="ECO:0007669"/>
    <property type="project" value="UniProtKB-SubCell"/>
</dbReference>
<protein>
    <recommendedName>
        <fullName evidence="3">Sec translocon accessory complex subunit YajC</fullName>
    </recommendedName>
</protein>
<proteinExistence type="inferred from homology"/>
<accession>A0A9D2KAE6</accession>
<keyword evidence="8 11" id="KW-1133">Transmembrane helix</keyword>
<reference evidence="12" key="2">
    <citation type="submission" date="2021-04" db="EMBL/GenBank/DDBJ databases">
        <authorList>
            <person name="Gilroy R."/>
        </authorList>
    </citation>
    <scope>NUCLEOTIDE SEQUENCE</scope>
    <source>
        <strain evidence="12">Gambia16-554</strain>
    </source>
</reference>
<evidence type="ECO:0000256" key="7">
    <source>
        <dbReference type="ARBA" id="ARBA00022927"/>
    </source>
</evidence>
<dbReference type="NCBIfam" id="TIGR00739">
    <property type="entry name" value="yajC"/>
    <property type="match status" value="1"/>
</dbReference>
<dbReference type="PRINTS" id="PR01853">
    <property type="entry name" value="YAJCTRNLCASE"/>
</dbReference>
<keyword evidence="4" id="KW-0813">Transport</keyword>
<name>A0A9D2KAE6_9BACT</name>
<sequence>MNLITFLLQTSAGQAGQQAPGSFWEQYSFLILMILIFVVMYFFMIRPQQKKQKEIVKWRESLKKGDKVVTVGGIYGTIVEVKDTFLLVEIDSNVKIRVDKSSVVKDITDAQNK</sequence>
<dbReference type="Proteomes" id="UP000824115">
    <property type="component" value="Unassembled WGS sequence"/>
</dbReference>
<evidence type="ECO:0000256" key="11">
    <source>
        <dbReference type="SAM" id="Phobius"/>
    </source>
</evidence>
<evidence type="ECO:0000256" key="3">
    <source>
        <dbReference type="ARBA" id="ARBA00014962"/>
    </source>
</evidence>
<evidence type="ECO:0000256" key="10">
    <source>
        <dbReference type="ARBA" id="ARBA00023136"/>
    </source>
</evidence>
<evidence type="ECO:0000256" key="9">
    <source>
        <dbReference type="ARBA" id="ARBA00023010"/>
    </source>
</evidence>
<evidence type="ECO:0000256" key="5">
    <source>
        <dbReference type="ARBA" id="ARBA00022475"/>
    </source>
</evidence>
<comment type="caution">
    <text evidence="12">The sequence shown here is derived from an EMBL/GenBank/DDBJ whole genome shotgun (WGS) entry which is preliminary data.</text>
</comment>
<evidence type="ECO:0000256" key="4">
    <source>
        <dbReference type="ARBA" id="ARBA00022448"/>
    </source>
</evidence>
<keyword evidence="7" id="KW-0653">Protein transport</keyword>